<organism evidence="2 3">
    <name type="scientific">Cylindrobasidium torrendii FP15055 ss-10</name>
    <dbReference type="NCBI Taxonomy" id="1314674"/>
    <lineage>
        <taxon>Eukaryota</taxon>
        <taxon>Fungi</taxon>
        <taxon>Dikarya</taxon>
        <taxon>Basidiomycota</taxon>
        <taxon>Agaricomycotina</taxon>
        <taxon>Agaricomycetes</taxon>
        <taxon>Agaricomycetidae</taxon>
        <taxon>Agaricales</taxon>
        <taxon>Marasmiineae</taxon>
        <taxon>Physalacriaceae</taxon>
        <taxon>Cylindrobasidium</taxon>
    </lineage>
</organism>
<name>A0A0D7B279_9AGAR</name>
<reference evidence="2 3" key="1">
    <citation type="journal article" date="2015" name="Fungal Genet. Biol.">
        <title>Evolution of novel wood decay mechanisms in Agaricales revealed by the genome sequences of Fistulina hepatica and Cylindrobasidium torrendii.</title>
        <authorList>
            <person name="Floudas D."/>
            <person name="Held B.W."/>
            <person name="Riley R."/>
            <person name="Nagy L.G."/>
            <person name="Koehler G."/>
            <person name="Ransdell A.S."/>
            <person name="Younus H."/>
            <person name="Chow J."/>
            <person name="Chiniquy J."/>
            <person name="Lipzen A."/>
            <person name="Tritt A."/>
            <person name="Sun H."/>
            <person name="Haridas S."/>
            <person name="LaButti K."/>
            <person name="Ohm R.A."/>
            <person name="Kues U."/>
            <person name="Blanchette R.A."/>
            <person name="Grigoriev I.V."/>
            <person name="Minto R.E."/>
            <person name="Hibbett D.S."/>
        </authorList>
    </citation>
    <scope>NUCLEOTIDE SEQUENCE [LARGE SCALE GENOMIC DNA]</scope>
    <source>
        <strain evidence="2 3">FP15055 ss-10</strain>
    </source>
</reference>
<accession>A0A0D7B279</accession>
<protein>
    <submittedName>
        <fullName evidence="2">Uncharacterized protein</fullName>
    </submittedName>
</protein>
<feature type="compositionally biased region" description="Polar residues" evidence="1">
    <location>
        <begin position="78"/>
        <end position="92"/>
    </location>
</feature>
<evidence type="ECO:0000313" key="3">
    <source>
        <dbReference type="Proteomes" id="UP000054007"/>
    </source>
</evidence>
<dbReference type="EMBL" id="KN880646">
    <property type="protein sequence ID" value="KIY64254.1"/>
    <property type="molecule type" value="Genomic_DNA"/>
</dbReference>
<dbReference type="AlphaFoldDB" id="A0A0D7B279"/>
<evidence type="ECO:0000313" key="2">
    <source>
        <dbReference type="EMBL" id="KIY64254.1"/>
    </source>
</evidence>
<feature type="region of interest" description="Disordered" evidence="1">
    <location>
        <begin position="78"/>
        <end position="105"/>
    </location>
</feature>
<keyword evidence="3" id="KW-1185">Reference proteome</keyword>
<dbReference type="Proteomes" id="UP000054007">
    <property type="component" value="Unassembled WGS sequence"/>
</dbReference>
<evidence type="ECO:0000256" key="1">
    <source>
        <dbReference type="SAM" id="MobiDB-lite"/>
    </source>
</evidence>
<sequence length="118" mass="13225">MTEPGCNKTTDAAFSRFMKCGIKFTLVVKFRILRIQSLFLNLCPCTSLCFPSFCYTLLVRGAYNPSFGRPLWVDQPSRTPSMNDSAISSAHRGQNKIPSGGKETPHYVELTMPRLKTT</sequence>
<gene>
    <name evidence="2" type="ORF">CYLTODRAFT_425386</name>
</gene>
<proteinExistence type="predicted"/>